<dbReference type="EMBL" id="CP040710">
    <property type="protein sequence ID" value="QCX01981.1"/>
    <property type="molecule type" value="Genomic_DNA"/>
</dbReference>
<keyword evidence="2" id="KW-0560">Oxidoreductase</keyword>
<dbReference type="AlphaFoldDB" id="A0A5B7SYJ1"/>
<dbReference type="OrthoDB" id="9809288at2"/>
<evidence type="ECO:0000256" key="3">
    <source>
        <dbReference type="SAM" id="MobiDB-lite"/>
    </source>
</evidence>
<dbReference type="GO" id="GO:0016491">
    <property type="term" value="F:oxidoreductase activity"/>
    <property type="evidence" value="ECO:0007669"/>
    <property type="project" value="UniProtKB-KW"/>
</dbReference>
<dbReference type="InterPro" id="IPR029479">
    <property type="entry name" value="Nitroreductase"/>
</dbReference>
<proteinExistence type="inferred from homology"/>
<gene>
    <name evidence="5" type="ORF">FGM00_18355</name>
</gene>
<accession>A0A5B7SYJ1</accession>
<dbReference type="Pfam" id="PF00881">
    <property type="entry name" value="Nitroreductase"/>
    <property type="match status" value="2"/>
</dbReference>
<keyword evidence="6" id="KW-1185">Reference proteome</keyword>
<evidence type="ECO:0000256" key="1">
    <source>
        <dbReference type="ARBA" id="ARBA00007118"/>
    </source>
</evidence>
<dbReference type="InterPro" id="IPR000415">
    <property type="entry name" value="Nitroreductase-like"/>
</dbReference>
<comment type="similarity">
    <text evidence="1">Belongs to the nitroreductase family.</text>
</comment>
<feature type="region of interest" description="Disordered" evidence="3">
    <location>
        <begin position="174"/>
        <end position="201"/>
    </location>
</feature>
<dbReference type="PANTHER" id="PTHR43673">
    <property type="entry name" value="NAD(P)H NITROREDUCTASE YDGI-RELATED"/>
    <property type="match status" value="1"/>
</dbReference>
<evidence type="ECO:0000313" key="6">
    <source>
        <dbReference type="Proteomes" id="UP000310017"/>
    </source>
</evidence>
<sequence>METVSQKQKKAETAFEILAPLKSRWSPRVFDEKPIPQNEINRLFEAARWAASSYNRQPWRFIYAKKGSKAYDKMIDCMSEFNQKWAKNAPLLIFTAYKEKTDEGDDNFHALHDLGLSLGNMSMQAESMNIAMHHMAGIDWKKAQNVFDVPEGFHVTTAIALGYYGGDLNKLPEDLREQETGERERKPHSEFVFEGSWKDRS</sequence>
<dbReference type="Gene3D" id="3.40.109.10">
    <property type="entry name" value="NADH Oxidase"/>
    <property type="match status" value="1"/>
</dbReference>
<name>A0A5B7SYJ1_9FLAO</name>
<evidence type="ECO:0000313" key="5">
    <source>
        <dbReference type="EMBL" id="QCX01981.1"/>
    </source>
</evidence>
<reference evidence="5 6" key="1">
    <citation type="submission" date="2019-05" db="EMBL/GenBank/DDBJ databases">
        <title>Genome sequencing of F202Z8.</title>
        <authorList>
            <person name="Kwon Y.M."/>
        </authorList>
    </citation>
    <scope>NUCLEOTIDE SEQUENCE [LARGE SCALE GENOMIC DNA]</scope>
    <source>
        <strain evidence="5 6">F202Z8</strain>
    </source>
</reference>
<evidence type="ECO:0000259" key="4">
    <source>
        <dbReference type="Pfam" id="PF00881"/>
    </source>
</evidence>
<dbReference type="RefSeq" id="WP_138854318.1">
    <property type="nucleotide sequence ID" value="NZ_CP040710.1"/>
</dbReference>
<dbReference type="CDD" id="cd02138">
    <property type="entry name" value="TdsD-like"/>
    <property type="match status" value="1"/>
</dbReference>
<protein>
    <submittedName>
        <fullName evidence="5">Nitroreductase</fullName>
    </submittedName>
</protein>
<dbReference type="KEGG" id="asag:FGM00_18355"/>
<organism evidence="5 6">
    <name type="scientific">Aggregatimonas sangjinii</name>
    <dbReference type="NCBI Taxonomy" id="2583587"/>
    <lineage>
        <taxon>Bacteria</taxon>
        <taxon>Pseudomonadati</taxon>
        <taxon>Bacteroidota</taxon>
        <taxon>Flavobacteriia</taxon>
        <taxon>Flavobacteriales</taxon>
        <taxon>Flavobacteriaceae</taxon>
        <taxon>Aggregatimonas</taxon>
    </lineage>
</organism>
<dbReference type="Proteomes" id="UP000310017">
    <property type="component" value="Chromosome"/>
</dbReference>
<dbReference type="SUPFAM" id="SSF55469">
    <property type="entry name" value="FMN-dependent nitroreductase-like"/>
    <property type="match status" value="1"/>
</dbReference>
<evidence type="ECO:0000256" key="2">
    <source>
        <dbReference type="ARBA" id="ARBA00023002"/>
    </source>
</evidence>
<feature type="domain" description="Nitroreductase" evidence="4">
    <location>
        <begin position="79"/>
        <end position="163"/>
    </location>
</feature>
<feature type="domain" description="Nitroreductase" evidence="4">
    <location>
        <begin position="21"/>
        <end position="70"/>
    </location>
</feature>
<dbReference type="PANTHER" id="PTHR43673:SF10">
    <property type="entry name" value="NADH DEHYDROGENASE_NAD(P)H NITROREDUCTASE XCC3605-RELATED"/>
    <property type="match status" value="1"/>
</dbReference>